<evidence type="ECO:0000256" key="6">
    <source>
        <dbReference type="ARBA" id="ARBA00022839"/>
    </source>
</evidence>
<comment type="similarity">
    <text evidence="8">Belongs to the exosome component 10/RRP6 family.</text>
</comment>
<dbReference type="GO" id="GO:0071035">
    <property type="term" value="P:nuclear polyadenylation-dependent rRNA catabolic process"/>
    <property type="evidence" value="ECO:0007669"/>
    <property type="project" value="TreeGrafter"/>
</dbReference>
<feature type="compositionally biased region" description="Basic residues" evidence="10">
    <location>
        <begin position="752"/>
        <end position="763"/>
    </location>
</feature>
<dbReference type="GO" id="GO:0000166">
    <property type="term" value="F:nucleotide binding"/>
    <property type="evidence" value="ECO:0007669"/>
    <property type="project" value="InterPro"/>
</dbReference>
<dbReference type="CDD" id="cd06147">
    <property type="entry name" value="Rrp6p_like_exo"/>
    <property type="match status" value="1"/>
</dbReference>
<reference evidence="12 13" key="1">
    <citation type="submission" date="2024-02" db="EMBL/GenBank/DDBJ databases">
        <title>Chromosome-scale genome assembly of the rough periwinkle Littorina saxatilis.</title>
        <authorList>
            <person name="De Jode A."/>
            <person name="Faria R."/>
            <person name="Formenti G."/>
            <person name="Sims Y."/>
            <person name="Smith T.P."/>
            <person name="Tracey A."/>
            <person name="Wood J.M.D."/>
            <person name="Zagrodzka Z.B."/>
            <person name="Johannesson K."/>
            <person name="Butlin R.K."/>
            <person name="Leder E.H."/>
        </authorList>
    </citation>
    <scope>NUCLEOTIDE SEQUENCE [LARGE SCALE GENOMIC DNA]</scope>
    <source>
        <strain evidence="12">Snail1</strain>
        <tissue evidence="12">Muscle</tissue>
    </source>
</reference>
<dbReference type="InterPro" id="IPR045092">
    <property type="entry name" value="Rrp6-like"/>
</dbReference>
<evidence type="ECO:0000256" key="3">
    <source>
        <dbReference type="ARBA" id="ARBA00022722"/>
    </source>
</evidence>
<keyword evidence="6" id="KW-0269">Exonuclease</keyword>
<dbReference type="InterPro" id="IPR010997">
    <property type="entry name" value="HRDC-like_sf"/>
</dbReference>
<dbReference type="Pfam" id="PF00570">
    <property type="entry name" value="HRDC"/>
    <property type="match status" value="1"/>
</dbReference>
<dbReference type="PANTHER" id="PTHR12124">
    <property type="entry name" value="POLYMYOSITIS/SCLERODERMA AUTOANTIGEN-RELATED"/>
    <property type="match status" value="1"/>
</dbReference>
<evidence type="ECO:0000256" key="10">
    <source>
        <dbReference type="SAM" id="MobiDB-lite"/>
    </source>
</evidence>
<evidence type="ECO:0000256" key="5">
    <source>
        <dbReference type="ARBA" id="ARBA00022835"/>
    </source>
</evidence>
<proteinExistence type="inferred from homology"/>
<dbReference type="SUPFAM" id="SSF47819">
    <property type="entry name" value="HRDC-like"/>
    <property type="match status" value="1"/>
</dbReference>
<keyword evidence="2" id="KW-0698">rRNA processing</keyword>
<feature type="compositionally biased region" description="Acidic residues" evidence="10">
    <location>
        <begin position="767"/>
        <end position="776"/>
    </location>
</feature>
<dbReference type="InterPro" id="IPR002121">
    <property type="entry name" value="HRDC_dom"/>
</dbReference>
<dbReference type="GO" id="GO:0071038">
    <property type="term" value="P:TRAMP-dependent tRNA surveillance pathway"/>
    <property type="evidence" value="ECO:0007669"/>
    <property type="project" value="TreeGrafter"/>
</dbReference>
<dbReference type="Pfam" id="PF01612">
    <property type="entry name" value="DNA_pol_A_exo1"/>
    <property type="match status" value="1"/>
</dbReference>
<organism evidence="12 13">
    <name type="scientific">Littorina saxatilis</name>
    <dbReference type="NCBI Taxonomy" id="31220"/>
    <lineage>
        <taxon>Eukaryota</taxon>
        <taxon>Metazoa</taxon>
        <taxon>Spiralia</taxon>
        <taxon>Lophotrochozoa</taxon>
        <taxon>Mollusca</taxon>
        <taxon>Gastropoda</taxon>
        <taxon>Caenogastropoda</taxon>
        <taxon>Littorinimorpha</taxon>
        <taxon>Littorinoidea</taxon>
        <taxon>Littorinidae</taxon>
        <taxon>Littorina</taxon>
    </lineage>
</organism>
<dbReference type="InterPro" id="IPR036397">
    <property type="entry name" value="RNaseH_sf"/>
</dbReference>
<feature type="region of interest" description="Disordered" evidence="10">
    <location>
        <begin position="587"/>
        <end position="611"/>
    </location>
</feature>
<dbReference type="InterPro" id="IPR044876">
    <property type="entry name" value="HRDC_dom_sf"/>
</dbReference>
<dbReference type="GO" id="GO:0071039">
    <property type="term" value="P:nuclear polyadenylation-dependent CUT catabolic process"/>
    <property type="evidence" value="ECO:0007669"/>
    <property type="project" value="TreeGrafter"/>
</dbReference>
<evidence type="ECO:0000313" key="12">
    <source>
        <dbReference type="EMBL" id="KAK7093861.1"/>
    </source>
</evidence>
<accession>A0AAN9AVU6</accession>
<evidence type="ECO:0000256" key="4">
    <source>
        <dbReference type="ARBA" id="ARBA00022801"/>
    </source>
</evidence>
<dbReference type="GO" id="GO:0071044">
    <property type="term" value="P:histone mRNA catabolic process"/>
    <property type="evidence" value="ECO:0007669"/>
    <property type="project" value="TreeGrafter"/>
</dbReference>
<dbReference type="InterPro" id="IPR049559">
    <property type="entry name" value="Rrp6p-like_exo"/>
</dbReference>
<keyword evidence="3" id="KW-0540">Nuclease</keyword>
<feature type="region of interest" description="Disordered" evidence="10">
    <location>
        <begin position="1"/>
        <end position="27"/>
    </location>
</feature>
<evidence type="ECO:0000256" key="7">
    <source>
        <dbReference type="ARBA" id="ARBA00023242"/>
    </source>
</evidence>
<dbReference type="FunFam" id="1.10.150.80:FF:000001">
    <property type="entry name" value="Putative exosome component 10"/>
    <property type="match status" value="1"/>
</dbReference>
<evidence type="ECO:0000256" key="2">
    <source>
        <dbReference type="ARBA" id="ARBA00022552"/>
    </source>
</evidence>
<keyword evidence="13" id="KW-1185">Reference proteome</keyword>
<evidence type="ECO:0000259" key="11">
    <source>
        <dbReference type="PROSITE" id="PS50967"/>
    </source>
</evidence>
<dbReference type="Proteomes" id="UP001374579">
    <property type="component" value="Unassembled WGS sequence"/>
</dbReference>
<dbReference type="GO" id="GO:0071040">
    <property type="term" value="P:nuclear polyadenylation-dependent antisense transcript catabolic process"/>
    <property type="evidence" value="ECO:0007669"/>
    <property type="project" value="TreeGrafter"/>
</dbReference>
<comment type="subcellular location">
    <subcellularLocation>
        <location evidence="1">Nucleus</location>
    </subcellularLocation>
</comment>
<dbReference type="SMART" id="SM00341">
    <property type="entry name" value="HRDC"/>
    <property type="match status" value="1"/>
</dbReference>
<dbReference type="GO" id="GO:0071036">
    <property type="term" value="P:nuclear polyadenylation-dependent snoRNA catabolic process"/>
    <property type="evidence" value="ECO:0007669"/>
    <property type="project" value="TreeGrafter"/>
</dbReference>
<feature type="region of interest" description="Disordered" evidence="10">
    <location>
        <begin position="711"/>
        <end position="936"/>
    </location>
</feature>
<dbReference type="InterPro" id="IPR012337">
    <property type="entry name" value="RNaseH-like_sf"/>
</dbReference>
<dbReference type="Pfam" id="PF08066">
    <property type="entry name" value="PMC2NT"/>
    <property type="match status" value="1"/>
</dbReference>
<feature type="compositionally biased region" description="Basic residues" evidence="10">
    <location>
        <begin position="783"/>
        <end position="795"/>
    </location>
</feature>
<dbReference type="Gene3D" id="3.30.420.10">
    <property type="entry name" value="Ribonuclease H-like superfamily/Ribonuclease H"/>
    <property type="match status" value="1"/>
</dbReference>
<sequence length="936" mass="105760">MASTRDEDVASSSTDNDNKNESPEEIFPGCSSITDFSQQMLRTVVQATKTSNDLPTGDDYDYYSTYNSVRNVLDLEAGRILQLLQNVMRHQNVKGTITGTDHALELDEQFDVIIDANDQILERVGTWVDEATGVRKNEHKLVVSAMNRPNPAVASWNKKKSGTGSPSAPVQLLTARNIQRPQLSFKDKIDNSNKPFVPIITSKPHAVQPLQDSLQLPAHISLEDTESPDFVYPHPYKEEVEQWQPLPHQLERVEPQEVKPVDLTSAEFIDTAPDLAELCDLLKNETEIAVDLEHHSYRTFQGFVCLMQVSTRTRDFLIDTLALRSDMSILNEVFTDPKITKVFHGADSDIDWLQRDFGLYVVNMFDTGQAARVLNHARYSLAHLLQVYCQVDADKQFQLSDWRMRPLHEKMIRYAQEDTHYLLHIYDRMRGELIDRGNEQKNLLHSVFQRSKNVCLKVFKKMRFTPDSHLDLYMKSKKVFNSQQLQALKSIYSWRDSVARDEDESVHYVLPNHMLLQMAEILPRERQGVLACCNPIPPLVRQCQHEVHSLIMEARETTLAPIEEKRSMEPSAAQHPHYHTSISTCRHDLSKQTSQSLDPGESSDGIRTKSNSSLFSTQSDIILKRKPILSALFPDSSVNARNKGTRLASKIRSHFCDPFSKFLPDEARAEGNSVVKPPASAKGEMSWRLKASTGIAPGTKRKSDVDLNTFAPEFAPPAKSKRAETVPESATATKPSASTETAATTTPTSSRQKVKGLKKKKKKVVEVEVEDEEEENPLSMRQLMKKKKKEKKAKKIALASDSPQPSPQTEVLEPSPDVTQEKKKKKKKKVQLITESLTIEPMEDEDDDDAEKKKKKKKKKQKVAEEGVMESVTPFDYSTADKSAFTGKGSQKQYPGVYNPHFRGGDKKQNKQGKKKRVGQKHKKSMSFKPGAGGKK</sequence>
<name>A0AAN9AVU6_9CAEN</name>
<keyword evidence="5" id="KW-0271">Exosome</keyword>
<dbReference type="GO" id="GO:0005730">
    <property type="term" value="C:nucleolus"/>
    <property type="evidence" value="ECO:0007669"/>
    <property type="project" value="TreeGrafter"/>
</dbReference>
<keyword evidence="7" id="KW-0539">Nucleus</keyword>
<dbReference type="GO" id="GO:0000175">
    <property type="term" value="F:3'-5'-RNA exonuclease activity"/>
    <property type="evidence" value="ECO:0007669"/>
    <property type="project" value="InterPro"/>
</dbReference>
<dbReference type="GO" id="GO:0003727">
    <property type="term" value="F:single-stranded RNA binding"/>
    <property type="evidence" value="ECO:0007669"/>
    <property type="project" value="TreeGrafter"/>
</dbReference>
<protein>
    <recommendedName>
        <fullName evidence="9">Exosome complex component 10 homolog</fullName>
    </recommendedName>
</protein>
<dbReference type="SMART" id="SM00474">
    <property type="entry name" value="35EXOc"/>
    <property type="match status" value="1"/>
</dbReference>
<gene>
    <name evidence="12" type="ORF">V1264_007546</name>
</gene>
<dbReference type="GO" id="GO:0071037">
    <property type="term" value="P:nuclear polyadenylation-dependent snRNA catabolic process"/>
    <property type="evidence" value="ECO:0007669"/>
    <property type="project" value="TreeGrafter"/>
</dbReference>
<dbReference type="EMBL" id="JBAMIC010000019">
    <property type="protein sequence ID" value="KAK7093861.1"/>
    <property type="molecule type" value="Genomic_DNA"/>
</dbReference>
<comment type="caution">
    <text evidence="12">The sequence shown here is derived from an EMBL/GenBank/DDBJ whole genome shotgun (WGS) entry which is preliminary data.</text>
</comment>
<dbReference type="PANTHER" id="PTHR12124:SF47">
    <property type="entry name" value="EXOSOME COMPONENT 10"/>
    <property type="match status" value="1"/>
</dbReference>
<evidence type="ECO:0000256" key="1">
    <source>
        <dbReference type="ARBA" id="ARBA00004123"/>
    </source>
</evidence>
<evidence type="ECO:0000256" key="9">
    <source>
        <dbReference type="ARBA" id="ARBA00070365"/>
    </source>
</evidence>
<keyword evidence="4" id="KW-0378">Hydrolase</keyword>
<dbReference type="PROSITE" id="PS50967">
    <property type="entry name" value="HRDC"/>
    <property type="match status" value="1"/>
</dbReference>
<dbReference type="FunFam" id="3.30.420.10:FF:000059">
    <property type="entry name" value="Exosome complex exonuclease Rrp6"/>
    <property type="match status" value="1"/>
</dbReference>
<dbReference type="GO" id="GO:0071051">
    <property type="term" value="P:poly(A)-dependent snoRNA 3'-end processing"/>
    <property type="evidence" value="ECO:0007669"/>
    <property type="project" value="TreeGrafter"/>
</dbReference>
<dbReference type="GO" id="GO:0000176">
    <property type="term" value="C:nuclear exosome (RNase complex)"/>
    <property type="evidence" value="ECO:0007669"/>
    <property type="project" value="InterPro"/>
</dbReference>
<evidence type="ECO:0000256" key="8">
    <source>
        <dbReference type="ARBA" id="ARBA00043957"/>
    </source>
</evidence>
<dbReference type="AlphaFoldDB" id="A0AAN9AVU6"/>
<dbReference type="SUPFAM" id="SSF53098">
    <property type="entry name" value="Ribonuclease H-like"/>
    <property type="match status" value="1"/>
</dbReference>
<evidence type="ECO:0000313" key="13">
    <source>
        <dbReference type="Proteomes" id="UP001374579"/>
    </source>
</evidence>
<feature type="compositionally biased region" description="Basic residues" evidence="10">
    <location>
        <begin position="910"/>
        <end position="926"/>
    </location>
</feature>
<dbReference type="GO" id="GO:0000467">
    <property type="term" value="P:exonucleolytic trimming to generate mature 3'-end of 5.8S rRNA from tricistronic rRNA transcript (SSU-rRNA, 5.8S rRNA, LSU-rRNA)"/>
    <property type="evidence" value="ECO:0007669"/>
    <property type="project" value="InterPro"/>
</dbReference>
<feature type="compositionally biased region" description="Low complexity" evidence="10">
    <location>
        <begin position="727"/>
        <end position="750"/>
    </location>
</feature>
<feature type="domain" description="HRDC" evidence="11">
    <location>
        <begin position="481"/>
        <end position="561"/>
    </location>
</feature>
<dbReference type="InterPro" id="IPR002562">
    <property type="entry name" value="3'-5'_exonuclease_dom"/>
</dbReference>
<dbReference type="Gene3D" id="1.10.150.80">
    <property type="entry name" value="HRDC domain"/>
    <property type="match status" value="1"/>
</dbReference>
<dbReference type="InterPro" id="IPR012588">
    <property type="entry name" value="Exosome-assoc_fac_Rrp6_N"/>
</dbReference>